<evidence type="ECO:0000259" key="3">
    <source>
        <dbReference type="Pfam" id="PF13240"/>
    </source>
</evidence>
<evidence type="ECO:0000256" key="1">
    <source>
        <dbReference type="SAM" id="Coils"/>
    </source>
</evidence>
<keyword evidence="5" id="KW-1185">Reference proteome</keyword>
<dbReference type="RefSeq" id="WP_153494517.1">
    <property type="nucleotide sequence ID" value="NZ_CBCRWP010000001.1"/>
</dbReference>
<dbReference type="InterPro" id="IPR026870">
    <property type="entry name" value="Zinc_ribbon_dom"/>
</dbReference>
<accession>A0A7X2CZQ0</accession>
<protein>
    <recommendedName>
        <fullName evidence="3">Zinc-ribbon domain-containing protein</fullName>
    </recommendedName>
</protein>
<feature type="domain" description="Zinc-ribbon" evidence="3">
    <location>
        <begin position="217"/>
        <end position="237"/>
    </location>
</feature>
<sequence>MKMMKWLNKDKKMTFEVRASFGFLEEEKARIETSKTFDDFVVNIESLNQLILRDEREVSFSVYKKSSTQDLYGKTLNLPLPASTDFYDLLDKFNTSKPRAAEVTPLKQIESSIPSTPPVMEKEEISSSPVHEVSSEPLKDNQQLLAVKEEIEALKAQLKTQNSIPIAQNVENENAPKVEQLLTSRESDSETISENNVETLPQEDTRDEEKEMLGNRCSFCGQSLSGEAKFCSACGRSVDDTQSEPIIEQTEFETLDELVEEEHYPMDMSQLFSFKDGWNVRPKIEKEVALEFEMKKEERLQKVEQLIERAKQSELDARRKSFEEQAASIEADYKQKLAQEKTQALIQLDDEAKTEVEKRVDVRRQYLTRWYKQGLEQLNGKLTKQAEVRSE</sequence>
<feature type="compositionally biased region" description="Polar residues" evidence="2">
    <location>
        <begin position="190"/>
        <end position="199"/>
    </location>
</feature>
<organism evidence="4 5">
    <name type="scientific">Lactococcus hircilactis</name>
    <dbReference type="NCBI Taxonomy" id="1494462"/>
    <lineage>
        <taxon>Bacteria</taxon>
        <taxon>Bacillati</taxon>
        <taxon>Bacillota</taxon>
        <taxon>Bacilli</taxon>
        <taxon>Lactobacillales</taxon>
        <taxon>Streptococcaceae</taxon>
        <taxon>Lactococcus</taxon>
    </lineage>
</organism>
<evidence type="ECO:0000313" key="5">
    <source>
        <dbReference type="Proteomes" id="UP000439550"/>
    </source>
</evidence>
<keyword evidence="1" id="KW-0175">Coiled coil</keyword>
<gene>
    <name evidence="4" type="ORF">GHI93_00225</name>
</gene>
<feature type="coiled-coil region" evidence="1">
    <location>
        <begin position="293"/>
        <end position="339"/>
    </location>
</feature>
<name>A0A7X2CZQ0_9LACT</name>
<dbReference type="AlphaFoldDB" id="A0A7X2CZQ0"/>
<feature type="region of interest" description="Disordered" evidence="2">
    <location>
        <begin position="182"/>
        <end position="209"/>
    </location>
</feature>
<dbReference type="Pfam" id="PF13240">
    <property type="entry name" value="Zn_Ribbon_1"/>
    <property type="match status" value="1"/>
</dbReference>
<dbReference type="Proteomes" id="UP000439550">
    <property type="component" value="Unassembled WGS sequence"/>
</dbReference>
<dbReference type="OrthoDB" id="2242395at2"/>
<comment type="caution">
    <text evidence="4">The sequence shown here is derived from an EMBL/GenBank/DDBJ whole genome shotgun (WGS) entry which is preliminary data.</text>
</comment>
<dbReference type="EMBL" id="WITJ01000001">
    <property type="protein sequence ID" value="MQW38376.1"/>
    <property type="molecule type" value="Genomic_DNA"/>
</dbReference>
<evidence type="ECO:0000256" key="2">
    <source>
        <dbReference type="SAM" id="MobiDB-lite"/>
    </source>
</evidence>
<reference evidence="4 5" key="1">
    <citation type="submission" date="2019-10" db="EMBL/GenBank/DDBJ databases">
        <authorList>
            <person name="Dong K."/>
        </authorList>
    </citation>
    <scope>NUCLEOTIDE SEQUENCE [LARGE SCALE GENOMIC DNA]</scope>
    <source>
        <strain evidence="4 5">DSM 28960</strain>
    </source>
</reference>
<evidence type="ECO:0000313" key="4">
    <source>
        <dbReference type="EMBL" id="MQW38376.1"/>
    </source>
</evidence>
<proteinExistence type="predicted"/>